<accession>A0A0A8ZRL0</accession>
<reference evidence="1" key="2">
    <citation type="journal article" date="2015" name="Data Brief">
        <title>Shoot transcriptome of the giant reed, Arundo donax.</title>
        <authorList>
            <person name="Barrero R.A."/>
            <person name="Guerrero F.D."/>
            <person name="Moolhuijzen P."/>
            <person name="Goolsby J.A."/>
            <person name="Tidwell J."/>
            <person name="Bellgard S.E."/>
            <person name="Bellgard M.I."/>
        </authorList>
    </citation>
    <scope>NUCLEOTIDE SEQUENCE</scope>
    <source>
        <tissue evidence="1">Shoot tissue taken approximately 20 cm above the soil surface</tissue>
    </source>
</reference>
<protein>
    <submittedName>
        <fullName evidence="1">Uncharacterized protein</fullName>
    </submittedName>
</protein>
<proteinExistence type="predicted"/>
<reference evidence="1" key="1">
    <citation type="submission" date="2014-09" db="EMBL/GenBank/DDBJ databases">
        <authorList>
            <person name="Magalhaes I.L.F."/>
            <person name="Oliveira U."/>
            <person name="Santos F.R."/>
            <person name="Vidigal T.H.D.A."/>
            <person name="Brescovit A.D."/>
            <person name="Santos A.J."/>
        </authorList>
    </citation>
    <scope>NUCLEOTIDE SEQUENCE</scope>
    <source>
        <tissue evidence="1">Shoot tissue taken approximately 20 cm above the soil surface</tissue>
    </source>
</reference>
<dbReference type="EMBL" id="GBRH01258495">
    <property type="protein sequence ID" value="JAD39400.1"/>
    <property type="molecule type" value="Transcribed_RNA"/>
</dbReference>
<dbReference type="AlphaFoldDB" id="A0A0A8ZRL0"/>
<evidence type="ECO:0000313" key="1">
    <source>
        <dbReference type="EMBL" id="JAD39400.1"/>
    </source>
</evidence>
<sequence length="17" mass="1822">MILNSLTLSRSVSVTNS</sequence>
<name>A0A0A8ZRL0_ARUDO</name>
<organism evidence="1">
    <name type="scientific">Arundo donax</name>
    <name type="common">Giant reed</name>
    <name type="synonym">Donax arundinaceus</name>
    <dbReference type="NCBI Taxonomy" id="35708"/>
    <lineage>
        <taxon>Eukaryota</taxon>
        <taxon>Viridiplantae</taxon>
        <taxon>Streptophyta</taxon>
        <taxon>Embryophyta</taxon>
        <taxon>Tracheophyta</taxon>
        <taxon>Spermatophyta</taxon>
        <taxon>Magnoliopsida</taxon>
        <taxon>Liliopsida</taxon>
        <taxon>Poales</taxon>
        <taxon>Poaceae</taxon>
        <taxon>PACMAD clade</taxon>
        <taxon>Arundinoideae</taxon>
        <taxon>Arundineae</taxon>
        <taxon>Arundo</taxon>
    </lineage>
</organism>